<evidence type="ECO:0000313" key="2">
    <source>
        <dbReference type="EMBL" id="CAK9091765.1"/>
    </source>
</evidence>
<protein>
    <submittedName>
        <fullName evidence="2">Chloroplastic</fullName>
    </submittedName>
</protein>
<evidence type="ECO:0000256" key="1">
    <source>
        <dbReference type="SAM" id="MobiDB-lite"/>
    </source>
</evidence>
<name>A0ABP0QWG8_9DINO</name>
<comment type="caution">
    <text evidence="2">The sequence shown here is derived from an EMBL/GenBank/DDBJ whole genome shotgun (WGS) entry which is preliminary data.</text>
</comment>
<dbReference type="EMBL" id="CAXAMM010040228">
    <property type="protein sequence ID" value="CAK9091765.1"/>
    <property type="molecule type" value="Genomic_DNA"/>
</dbReference>
<reference evidence="2 3" key="1">
    <citation type="submission" date="2024-02" db="EMBL/GenBank/DDBJ databases">
        <authorList>
            <person name="Chen Y."/>
            <person name="Shah S."/>
            <person name="Dougan E. K."/>
            <person name="Thang M."/>
            <person name="Chan C."/>
        </authorList>
    </citation>
    <scope>NUCLEOTIDE SEQUENCE [LARGE SCALE GENOMIC DNA]</scope>
</reference>
<organism evidence="2 3">
    <name type="scientific">Durusdinium trenchii</name>
    <dbReference type="NCBI Taxonomy" id="1381693"/>
    <lineage>
        <taxon>Eukaryota</taxon>
        <taxon>Sar</taxon>
        <taxon>Alveolata</taxon>
        <taxon>Dinophyceae</taxon>
        <taxon>Suessiales</taxon>
        <taxon>Symbiodiniaceae</taxon>
        <taxon>Durusdinium</taxon>
    </lineage>
</organism>
<proteinExistence type="predicted"/>
<evidence type="ECO:0000313" key="3">
    <source>
        <dbReference type="Proteomes" id="UP001642464"/>
    </source>
</evidence>
<feature type="region of interest" description="Disordered" evidence="1">
    <location>
        <begin position="1"/>
        <end position="31"/>
    </location>
</feature>
<dbReference type="Proteomes" id="UP001642464">
    <property type="component" value="Unassembled WGS sequence"/>
</dbReference>
<keyword evidence="3" id="KW-1185">Reference proteome</keyword>
<accession>A0ABP0QWG8</accession>
<gene>
    <name evidence="2" type="ORF">SCF082_LOCUS43209</name>
</gene>
<sequence length="171" mass="19490">MRPLQKRSFWGTARKPQMSGEHTPRPSGARRSSKIYKEKLLALQERYGYKPHTVQEYDELTQQIRKEMANTNVQVSRADFNHWLSTERELLETLNDAEIDLSCKSDLFDVLDADLSGVLEFEEMPLGGPKPSVSEDIIAIRLKTSHLVQLVTRLCAKLDVPTGDPFAEDEC</sequence>